<feature type="compositionally biased region" description="Polar residues" evidence="1">
    <location>
        <begin position="391"/>
        <end position="407"/>
    </location>
</feature>
<dbReference type="EMBL" id="JAENGZ010001074">
    <property type="protein sequence ID" value="KAG6950913.1"/>
    <property type="molecule type" value="Genomic_DNA"/>
</dbReference>
<proteinExistence type="predicted"/>
<name>A0A8T1U013_9STRA</name>
<organism evidence="2 3">
    <name type="scientific">Phytophthora cactorum</name>
    <dbReference type="NCBI Taxonomy" id="29920"/>
    <lineage>
        <taxon>Eukaryota</taxon>
        <taxon>Sar</taxon>
        <taxon>Stramenopiles</taxon>
        <taxon>Oomycota</taxon>
        <taxon>Peronosporomycetes</taxon>
        <taxon>Peronosporales</taxon>
        <taxon>Peronosporaceae</taxon>
        <taxon>Phytophthora</taxon>
    </lineage>
</organism>
<feature type="compositionally biased region" description="Acidic residues" evidence="1">
    <location>
        <begin position="215"/>
        <end position="225"/>
    </location>
</feature>
<dbReference type="AlphaFoldDB" id="A0A8T1U013"/>
<dbReference type="OrthoDB" id="151521at2759"/>
<feature type="region of interest" description="Disordered" evidence="1">
    <location>
        <begin position="15"/>
        <end position="38"/>
    </location>
</feature>
<feature type="region of interest" description="Disordered" evidence="1">
    <location>
        <begin position="183"/>
        <end position="231"/>
    </location>
</feature>
<feature type="compositionally biased region" description="Basic and acidic residues" evidence="1">
    <location>
        <begin position="15"/>
        <end position="26"/>
    </location>
</feature>
<dbReference type="Proteomes" id="UP000688947">
    <property type="component" value="Unassembled WGS sequence"/>
</dbReference>
<evidence type="ECO:0000313" key="2">
    <source>
        <dbReference type="EMBL" id="KAG6950913.1"/>
    </source>
</evidence>
<evidence type="ECO:0000313" key="3">
    <source>
        <dbReference type="Proteomes" id="UP000688947"/>
    </source>
</evidence>
<protein>
    <submittedName>
        <fullName evidence="2">Uncharacterized protein</fullName>
    </submittedName>
</protein>
<sequence>MFSLDVVRWRKSRSEQEAARLKHAEKNAASPSRAVQERQTKHLYGKSMKEMHNSYLDRVGDWVREAPTQEWGKDYAKEDYSKAYMPRVRKKELEHGGAVKNGSYSPRAIYKGGGKYVRRAESSHDEVEMPREKYAERIVNFEKTREKHKEIHPPMAFLKNKPLSCAKYFVEDIMCADNNAQSEHDIERCDASQGSKRRTTCAADCPPSPERVNQAEEEDSSEDEDGSARRRRKSAVYDRLYWNVHGSRATVLGGTATPEPPTTAEYVALPKWRQHSPEKWVGGRPFTSTIMSSNAHTASRSSISGARYSRALLLEDPFAPAGITSSPTTPEVRASEHSRRVKMAAEATFKPVQRPNKKYFNSMWTRSTEGRTHVFFDATADTSSDARRSTAESPFQASSLPSPTRKTNVGRELFQQIRLQHQQPPSVSKKQLKSN</sequence>
<accession>A0A8T1U013</accession>
<reference evidence="2" key="1">
    <citation type="submission" date="2021-01" db="EMBL/GenBank/DDBJ databases">
        <title>Phytophthora aleatoria, a newly-described species from Pinus radiata is distinct from Phytophthora cactorum isolates based on comparative genomics.</title>
        <authorList>
            <person name="Mcdougal R."/>
            <person name="Panda P."/>
            <person name="Williams N."/>
            <person name="Studholme D.J."/>
        </authorList>
    </citation>
    <scope>NUCLEOTIDE SEQUENCE</scope>
    <source>
        <strain evidence="2">NZFS 3830</strain>
    </source>
</reference>
<dbReference type="VEuPathDB" id="FungiDB:PC110_g10364"/>
<gene>
    <name evidence="2" type="ORF">JG687_00013952</name>
</gene>
<feature type="region of interest" description="Disordered" evidence="1">
    <location>
        <begin position="381"/>
        <end position="411"/>
    </location>
</feature>
<comment type="caution">
    <text evidence="2">The sequence shown here is derived from an EMBL/GenBank/DDBJ whole genome shotgun (WGS) entry which is preliminary data.</text>
</comment>
<evidence type="ECO:0000256" key="1">
    <source>
        <dbReference type="SAM" id="MobiDB-lite"/>
    </source>
</evidence>